<dbReference type="AlphaFoldDB" id="A0A9I9EFI6"/>
<dbReference type="EnsemblPlants" id="MELO3C032800.2.1">
    <property type="protein sequence ID" value="MELO3C032800.2.1"/>
    <property type="gene ID" value="MELO3C032800.2"/>
</dbReference>
<protein>
    <submittedName>
        <fullName evidence="1">Uncharacterized protein</fullName>
    </submittedName>
</protein>
<evidence type="ECO:0000313" key="1">
    <source>
        <dbReference type="EnsemblPlants" id="MELO3C032800.2.1"/>
    </source>
</evidence>
<proteinExistence type="predicted"/>
<organism evidence="1">
    <name type="scientific">Cucumis melo</name>
    <name type="common">Muskmelon</name>
    <dbReference type="NCBI Taxonomy" id="3656"/>
    <lineage>
        <taxon>Eukaryota</taxon>
        <taxon>Viridiplantae</taxon>
        <taxon>Streptophyta</taxon>
        <taxon>Embryophyta</taxon>
        <taxon>Tracheophyta</taxon>
        <taxon>Spermatophyta</taxon>
        <taxon>Magnoliopsida</taxon>
        <taxon>eudicotyledons</taxon>
        <taxon>Gunneridae</taxon>
        <taxon>Pentapetalae</taxon>
        <taxon>rosids</taxon>
        <taxon>fabids</taxon>
        <taxon>Cucurbitales</taxon>
        <taxon>Cucurbitaceae</taxon>
        <taxon>Benincaseae</taxon>
        <taxon>Cucumis</taxon>
    </lineage>
</organism>
<name>A0A9I9EFI6_CUCME</name>
<accession>A0A9I9EFI6</accession>
<dbReference type="Gramene" id="MELO3C032800.2.1">
    <property type="protein sequence ID" value="MELO3C032800.2.1"/>
    <property type="gene ID" value="MELO3C032800.2"/>
</dbReference>
<reference evidence="1" key="1">
    <citation type="submission" date="2023-03" db="UniProtKB">
        <authorList>
            <consortium name="EnsemblPlants"/>
        </authorList>
    </citation>
    <scope>IDENTIFICATION</scope>
</reference>
<sequence>MDPRASFLEHVHSIKTRVCDGSYEEFNPFGTSELPNVLEYINQLGEWGIEAISENDTNLKLRLSNLTK</sequence>